<protein>
    <submittedName>
        <fullName evidence="2">Uncharacterized protein</fullName>
    </submittedName>
</protein>
<evidence type="ECO:0000313" key="2">
    <source>
        <dbReference type="EMBL" id="GFO38228.1"/>
    </source>
</evidence>
<dbReference type="Proteomes" id="UP000735302">
    <property type="component" value="Unassembled WGS sequence"/>
</dbReference>
<feature type="region of interest" description="Disordered" evidence="1">
    <location>
        <begin position="76"/>
        <end position="114"/>
    </location>
</feature>
<keyword evidence="3" id="KW-1185">Reference proteome</keyword>
<name>A0AAV4D2E7_9GAST</name>
<accession>A0AAV4D2E7</accession>
<gene>
    <name evidence="2" type="ORF">PoB_006473300</name>
</gene>
<dbReference type="AlphaFoldDB" id="A0AAV4D2E7"/>
<evidence type="ECO:0000256" key="1">
    <source>
        <dbReference type="SAM" id="MobiDB-lite"/>
    </source>
</evidence>
<comment type="caution">
    <text evidence="2">The sequence shown here is derived from an EMBL/GenBank/DDBJ whole genome shotgun (WGS) entry which is preliminary data.</text>
</comment>
<proteinExistence type="predicted"/>
<sequence length="114" mass="13168">MVWYKSFVNIIKRKGRLSLGAREGPRSLLKAHRHCELDISVSISISPSHFLDCWPKGRDSAGGHNRHPVLQQYGVWEGKGGQSGEKQHFPHTRQEEIRSRRNSERRHESTNETQ</sequence>
<dbReference type="EMBL" id="BLXT01007309">
    <property type="protein sequence ID" value="GFO38228.1"/>
    <property type="molecule type" value="Genomic_DNA"/>
</dbReference>
<evidence type="ECO:0000313" key="3">
    <source>
        <dbReference type="Proteomes" id="UP000735302"/>
    </source>
</evidence>
<reference evidence="2 3" key="1">
    <citation type="journal article" date="2021" name="Elife">
        <title>Chloroplast acquisition without the gene transfer in kleptoplastic sea slugs, Plakobranchus ocellatus.</title>
        <authorList>
            <person name="Maeda T."/>
            <person name="Takahashi S."/>
            <person name="Yoshida T."/>
            <person name="Shimamura S."/>
            <person name="Takaki Y."/>
            <person name="Nagai Y."/>
            <person name="Toyoda A."/>
            <person name="Suzuki Y."/>
            <person name="Arimoto A."/>
            <person name="Ishii H."/>
            <person name="Satoh N."/>
            <person name="Nishiyama T."/>
            <person name="Hasebe M."/>
            <person name="Maruyama T."/>
            <person name="Minagawa J."/>
            <person name="Obokata J."/>
            <person name="Shigenobu S."/>
        </authorList>
    </citation>
    <scope>NUCLEOTIDE SEQUENCE [LARGE SCALE GENOMIC DNA]</scope>
</reference>
<feature type="compositionally biased region" description="Basic and acidic residues" evidence="1">
    <location>
        <begin position="85"/>
        <end position="114"/>
    </location>
</feature>
<organism evidence="2 3">
    <name type="scientific">Plakobranchus ocellatus</name>
    <dbReference type="NCBI Taxonomy" id="259542"/>
    <lineage>
        <taxon>Eukaryota</taxon>
        <taxon>Metazoa</taxon>
        <taxon>Spiralia</taxon>
        <taxon>Lophotrochozoa</taxon>
        <taxon>Mollusca</taxon>
        <taxon>Gastropoda</taxon>
        <taxon>Heterobranchia</taxon>
        <taxon>Euthyneura</taxon>
        <taxon>Panpulmonata</taxon>
        <taxon>Sacoglossa</taxon>
        <taxon>Placobranchoidea</taxon>
        <taxon>Plakobranchidae</taxon>
        <taxon>Plakobranchus</taxon>
    </lineage>
</organism>